<reference evidence="1" key="1">
    <citation type="submission" date="2017-07" db="EMBL/GenBank/DDBJ databases">
        <authorList>
            <person name="Mikheyev A."/>
            <person name="Grau M."/>
        </authorList>
    </citation>
    <scope>NUCLEOTIDE SEQUENCE</scope>
    <source>
        <tissue evidence="1">Venom_gland</tissue>
    </source>
</reference>
<proteinExistence type="predicted"/>
<dbReference type="EMBL" id="IACK01139409">
    <property type="protein sequence ID" value="LAA88792.1"/>
    <property type="molecule type" value="Transcribed_RNA"/>
</dbReference>
<reference evidence="1" key="2">
    <citation type="submission" date="2017-11" db="EMBL/GenBank/DDBJ databases">
        <title>Coralsnake Venomics: Analyses of Venom Gland Transcriptomes and Proteomes of Six Brazilian Taxa.</title>
        <authorList>
            <person name="Aird S.D."/>
            <person name="Jorge da Silva N."/>
            <person name="Qiu L."/>
            <person name="Villar-Briones A."/>
            <person name="Aparecida-Saddi V."/>
            <person name="Campos-Telles M.P."/>
            <person name="Grau M."/>
            <person name="Mikheyev A.S."/>
        </authorList>
    </citation>
    <scope>NUCLEOTIDE SEQUENCE</scope>
    <source>
        <tissue evidence="1">Venom_gland</tissue>
    </source>
</reference>
<dbReference type="EMBL" id="IACK01139406">
    <property type="protein sequence ID" value="LAA88786.1"/>
    <property type="molecule type" value="Transcribed_RNA"/>
</dbReference>
<name>A0A2D4IX50_MICLE</name>
<evidence type="ECO:0000313" key="1">
    <source>
        <dbReference type="EMBL" id="LAA88792.1"/>
    </source>
</evidence>
<accession>A0A2D4IX50</accession>
<dbReference type="AlphaFoldDB" id="A0A2D4IX50"/>
<dbReference type="EMBL" id="IACK01139404">
    <property type="protein sequence ID" value="LAA88783.1"/>
    <property type="molecule type" value="Transcribed_RNA"/>
</dbReference>
<protein>
    <submittedName>
        <fullName evidence="1">Uncharacterized protein</fullName>
    </submittedName>
</protein>
<organism evidence="1">
    <name type="scientific">Micrurus lemniscatus lemniscatus</name>
    <dbReference type="NCBI Taxonomy" id="129467"/>
    <lineage>
        <taxon>Eukaryota</taxon>
        <taxon>Metazoa</taxon>
        <taxon>Chordata</taxon>
        <taxon>Craniata</taxon>
        <taxon>Vertebrata</taxon>
        <taxon>Euteleostomi</taxon>
        <taxon>Lepidosauria</taxon>
        <taxon>Squamata</taxon>
        <taxon>Bifurcata</taxon>
        <taxon>Unidentata</taxon>
        <taxon>Episquamata</taxon>
        <taxon>Toxicofera</taxon>
        <taxon>Serpentes</taxon>
        <taxon>Colubroidea</taxon>
        <taxon>Elapidae</taxon>
        <taxon>Elapinae</taxon>
        <taxon>Micrurus</taxon>
    </lineage>
</organism>
<sequence>MVSKNSTLGPSGRKGVTKCLTKTPLRKAEGRSNGERNVNRVGLVIQLKKSVNITLKGGEKWLMLAFFSKRYLLKSIWLFKVCSKVISFKKKIYHHRSAVISALSWLPLCRGYFFQITGLQLCYTVILIATVPRMGV</sequence>